<proteinExistence type="predicted"/>
<reference evidence="2" key="3">
    <citation type="submission" date="2025-09" db="UniProtKB">
        <authorList>
            <consortium name="Ensembl"/>
        </authorList>
    </citation>
    <scope>IDENTIFICATION</scope>
    <source>
        <strain evidence="2">broiler</strain>
    </source>
</reference>
<dbReference type="Pfam" id="PF00078">
    <property type="entry name" value="RVT_1"/>
    <property type="match status" value="1"/>
</dbReference>
<dbReference type="Proteomes" id="UP000000539">
    <property type="component" value="Chromosome 2"/>
</dbReference>
<reference evidence="2" key="2">
    <citation type="submission" date="2025-08" db="UniProtKB">
        <authorList>
            <consortium name="Ensembl"/>
        </authorList>
    </citation>
    <scope>IDENTIFICATION</scope>
    <source>
        <strain evidence="2">broiler</strain>
    </source>
</reference>
<keyword evidence="3" id="KW-1185">Reference proteome</keyword>
<dbReference type="InterPro" id="IPR000477">
    <property type="entry name" value="RT_dom"/>
</dbReference>
<reference evidence="2" key="1">
    <citation type="submission" date="2020-11" db="EMBL/GenBank/DDBJ databases">
        <title>Gallus gallus (Chicken) genome, bGalGal1, GRCg7b, maternal haplotype autosomes + Z &amp; W.</title>
        <authorList>
            <person name="Warren W."/>
            <person name="Formenti G."/>
            <person name="Fedrigo O."/>
            <person name="Haase B."/>
            <person name="Mountcastle J."/>
            <person name="Balacco J."/>
            <person name="Tracey A."/>
            <person name="Schneider V."/>
            <person name="Okimoto R."/>
            <person name="Cheng H."/>
            <person name="Hawken R."/>
            <person name="Howe K."/>
            <person name="Jarvis E.D."/>
        </authorList>
    </citation>
    <scope>NUCLEOTIDE SEQUENCE [LARGE SCALE GENOMIC DNA]</scope>
    <source>
        <strain evidence="2">Broiler</strain>
    </source>
</reference>
<name>A0A8V0YI70_CHICK</name>
<dbReference type="Ensembl" id="ENSGALT00010031697.1">
    <property type="protein sequence ID" value="ENSGALP00010018545.1"/>
    <property type="gene ID" value="ENSGALG00010013204.1"/>
</dbReference>
<dbReference type="FunCoup" id="A0A8V0YI70">
    <property type="interactions" value="158"/>
</dbReference>
<dbReference type="GeneTree" id="ENSGT01150000286902"/>
<dbReference type="SUPFAM" id="SSF56672">
    <property type="entry name" value="DNA/RNA polymerases"/>
    <property type="match status" value="1"/>
</dbReference>
<sequence length="525" mass="59417">MISRDVGLAKSGVRTLNFGRANFKLFNGLLAKIPWDAILKDKNVEDSWLLFKDALLKAEEVSIPLNKKVGRRDRKPARLSKDLLGTMRAKKGAYKLWKQGPVIWEEYRDAVRTCRRRIRKAKAQVELNLARDVKNNKKTLYRYTGQKRQAKMGVPSLLNLKGELAEKAEVLNEFFALVFTGGQDSSLSHAPEPCTPKPLGGTRGINPPPTLRAEKVRDRLMRLGEYKSLGPDGVHPRVLKELAEVDAELLSIIFEKSWLSGEVPDDWRKGYVTPIYKKGSKEDPGNYRPVSLTSVPGKIMEQILLDDMLDHMRSEHVIRDSQHGFTRGRSCLTNLVAFYDGVTALVDEGKATDVIYLDLTKAFDMVSHHILISKLEGCGFDGWTTRWTRNWLKGHRQSVVINGAMSRWWPVTSGVPQGSVLGLVLFNIFINDTDDRIECTLSKFADDTKLSGAVDTEEGRDAIQRDVDRLERWAWVNLMRFNMAKCKVLTWAGGTPGIYTDWKEQSLRAALQRRTWGSSLMTNLT</sequence>
<dbReference type="GlyGen" id="A0A8V0YI70">
    <property type="glycosylation" value="1 site"/>
</dbReference>
<organism evidence="2 3">
    <name type="scientific">Gallus gallus</name>
    <name type="common">Chicken</name>
    <dbReference type="NCBI Taxonomy" id="9031"/>
    <lineage>
        <taxon>Eukaryota</taxon>
        <taxon>Metazoa</taxon>
        <taxon>Chordata</taxon>
        <taxon>Craniata</taxon>
        <taxon>Vertebrata</taxon>
        <taxon>Euteleostomi</taxon>
        <taxon>Archelosauria</taxon>
        <taxon>Archosauria</taxon>
        <taxon>Dinosauria</taxon>
        <taxon>Saurischia</taxon>
        <taxon>Theropoda</taxon>
        <taxon>Coelurosauria</taxon>
        <taxon>Aves</taxon>
        <taxon>Neognathae</taxon>
        <taxon>Galloanserae</taxon>
        <taxon>Galliformes</taxon>
        <taxon>Phasianidae</taxon>
        <taxon>Phasianinae</taxon>
        <taxon>Gallus</taxon>
    </lineage>
</organism>
<dbReference type="AlphaFoldDB" id="A0A8V0YI70"/>
<dbReference type="PROSITE" id="PS50878">
    <property type="entry name" value="RT_POL"/>
    <property type="match status" value="1"/>
</dbReference>
<evidence type="ECO:0000313" key="3">
    <source>
        <dbReference type="Proteomes" id="UP000000539"/>
    </source>
</evidence>
<evidence type="ECO:0000259" key="1">
    <source>
        <dbReference type="PROSITE" id="PS50878"/>
    </source>
</evidence>
<feature type="domain" description="Reverse transcriptase" evidence="1">
    <location>
        <begin position="256"/>
        <end position="496"/>
    </location>
</feature>
<dbReference type="CDD" id="cd01650">
    <property type="entry name" value="RT_nLTR_like"/>
    <property type="match status" value="1"/>
</dbReference>
<accession>A0A8V0YI70</accession>
<dbReference type="InterPro" id="IPR043502">
    <property type="entry name" value="DNA/RNA_pol_sf"/>
</dbReference>
<protein>
    <recommendedName>
        <fullName evidence="1">Reverse transcriptase domain-containing protein</fullName>
    </recommendedName>
</protein>
<dbReference type="PANTHER" id="PTHR33332">
    <property type="entry name" value="REVERSE TRANSCRIPTASE DOMAIN-CONTAINING PROTEIN"/>
    <property type="match status" value="1"/>
</dbReference>
<evidence type="ECO:0000313" key="2">
    <source>
        <dbReference type="Ensembl" id="ENSGALP00010018545.1"/>
    </source>
</evidence>